<evidence type="ECO:0000313" key="4">
    <source>
        <dbReference type="Proteomes" id="UP000614216"/>
    </source>
</evidence>
<accession>A0A937G0V7</accession>
<dbReference type="InterPro" id="IPR007921">
    <property type="entry name" value="CHAP_dom"/>
</dbReference>
<dbReference type="RefSeq" id="WP_202859171.1">
    <property type="nucleotide sequence ID" value="NZ_JAEUGD010000067.1"/>
</dbReference>
<evidence type="ECO:0000256" key="1">
    <source>
        <dbReference type="SAM" id="SignalP"/>
    </source>
</evidence>
<feature type="domain" description="Peptidase C51" evidence="2">
    <location>
        <begin position="41"/>
        <end position="163"/>
    </location>
</feature>
<name>A0A937G0V7_9BACT</name>
<comment type="caution">
    <text evidence="3">The sequence shown here is derived from an EMBL/GenBank/DDBJ whole genome shotgun (WGS) entry which is preliminary data.</text>
</comment>
<dbReference type="InterPro" id="IPR038765">
    <property type="entry name" value="Papain-like_cys_pep_sf"/>
</dbReference>
<feature type="signal peptide" evidence="1">
    <location>
        <begin position="1"/>
        <end position="18"/>
    </location>
</feature>
<dbReference type="SUPFAM" id="SSF54001">
    <property type="entry name" value="Cysteine proteinases"/>
    <property type="match status" value="1"/>
</dbReference>
<dbReference type="AlphaFoldDB" id="A0A937G0V7"/>
<dbReference type="EMBL" id="JAEUGD010000067">
    <property type="protein sequence ID" value="MBL6449624.1"/>
    <property type="molecule type" value="Genomic_DNA"/>
</dbReference>
<keyword evidence="1" id="KW-0732">Signal</keyword>
<gene>
    <name evidence="3" type="ORF">JMN32_25155</name>
</gene>
<organism evidence="3 4">
    <name type="scientific">Fulvivirga marina</name>
    <dbReference type="NCBI Taxonomy" id="2494733"/>
    <lineage>
        <taxon>Bacteria</taxon>
        <taxon>Pseudomonadati</taxon>
        <taxon>Bacteroidota</taxon>
        <taxon>Cytophagia</taxon>
        <taxon>Cytophagales</taxon>
        <taxon>Fulvivirgaceae</taxon>
        <taxon>Fulvivirga</taxon>
    </lineage>
</organism>
<reference evidence="3" key="1">
    <citation type="submission" date="2021-01" db="EMBL/GenBank/DDBJ databases">
        <title>Fulvivirga kasyanovii gen. nov., sp nov., a novel member of the phylum Bacteroidetes isolated from seawater in a mussel farm.</title>
        <authorList>
            <person name="Zhao L.-H."/>
            <person name="Wang Z.-J."/>
        </authorList>
    </citation>
    <scope>NUCLEOTIDE SEQUENCE</scope>
    <source>
        <strain evidence="3">29W222</strain>
    </source>
</reference>
<protein>
    <submittedName>
        <fullName evidence="3">CHAP domain-containing protein</fullName>
    </submittedName>
</protein>
<proteinExistence type="predicted"/>
<sequence>MKKTLNIIFACLFLTVLACSEETIEVKNPVQDQETVISEESSNPGKKSPSNAMLPGECRYAYPDNCTLYVSCRLAAGGFPQWGFDASTYSAKLSMINTPSGHIPRYGDVAIFNTGTQWGHMAFVEWRDPNTGQIHISETNWNGQDFNWRTTTTTFPGLMGYHRP</sequence>
<dbReference type="PROSITE" id="PS51257">
    <property type="entry name" value="PROKAR_LIPOPROTEIN"/>
    <property type="match status" value="1"/>
</dbReference>
<dbReference type="PROSITE" id="PS50911">
    <property type="entry name" value="CHAP"/>
    <property type="match status" value="1"/>
</dbReference>
<evidence type="ECO:0000313" key="3">
    <source>
        <dbReference type="EMBL" id="MBL6449624.1"/>
    </source>
</evidence>
<dbReference type="Pfam" id="PF05257">
    <property type="entry name" value="CHAP"/>
    <property type="match status" value="1"/>
</dbReference>
<dbReference type="Gene3D" id="3.90.1720.10">
    <property type="entry name" value="endopeptidase domain like (from Nostoc punctiforme)"/>
    <property type="match status" value="1"/>
</dbReference>
<evidence type="ECO:0000259" key="2">
    <source>
        <dbReference type="PROSITE" id="PS50911"/>
    </source>
</evidence>
<feature type="chain" id="PRO_5037764795" evidence="1">
    <location>
        <begin position="19"/>
        <end position="164"/>
    </location>
</feature>
<dbReference type="Proteomes" id="UP000614216">
    <property type="component" value="Unassembled WGS sequence"/>
</dbReference>
<keyword evidence="4" id="KW-1185">Reference proteome</keyword>